<evidence type="ECO:0000313" key="4">
    <source>
        <dbReference type="Proteomes" id="UP000095023"/>
    </source>
</evidence>
<feature type="signal peptide" evidence="2">
    <location>
        <begin position="1"/>
        <end position="15"/>
    </location>
</feature>
<evidence type="ECO:0000313" key="3">
    <source>
        <dbReference type="EMBL" id="ODV91996.1"/>
    </source>
</evidence>
<gene>
    <name evidence="3" type="ORF">CANCADRAFT_55744</name>
</gene>
<keyword evidence="4" id="KW-1185">Reference proteome</keyword>
<dbReference type="PANTHER" id="PTHR40368:SF1">
    <property type="entry name" value="YALI0F14399P"/>
    <property type="match status" value="1"/>
</dbReference>
<protein>
    <submittedName>
        <fullName evidence="3">Uncharacterized protein</fullName>
    </submittedName>
</protein>
<keyword evidence="1" id="KW-0472">Membrane</keyword>
<dbReference type="EMBL" id="KV453841">
    <property type="protein sequence ID" value="ODV91996.1"/>
    <property type="molecule type" value="Genomic_DNA"/>
</dbReference>
<keyword evidence="1" id="KW-1133">Transmembrane helix</keyword>
<evidence type="ECO:0000256" key="2">
    <source>
        <dbReference type="SAM" id="SignalP"/>
    </source>
</evidence>
<evidence type="ECO:0000256" key="1">
    <source>
        <dbReference type="SAM" id="Phobius"/>
    </source>
</evidence>
<keyword evidence="2" id="KW-0732">Signal</keyword>
<dbReference type="PANTHER" id="PTHR40368">
    <property type="entry name" value="YALI0F14399P"/>
    <property type="match status" value="1"/>
</dbReference>
<dbReference type="AlphaFoldDB" id="A0A1E4TJT0"/>
<name>A0A1E4TJT0_9ASCO</name>
<reference evidence="4" key="1">
    <citation type="submission" date="2016-02" db="EMBL/GenBank/DDBJ databases">
        <title>Comparative genomics of biotechnologically important yeasts.</title>
        <authorList>
            <consortium name="DOE Joint Genome Institute"/>
            <person name="Riley R."/>
            <person name="Haridas S."/>
            <person name="Wolfe K.H."/>
            <person name="Lopes M.R."/>
            <person name="Hittinger C.T."/>
            <person name="Goker M."/>
            <person name="Salamov A."/>
            <person name="Wisecaver J."/>
            <person name="Long T.M."/>
            <person name="Aerts A.L."/>
            <person name="Barry K."/>
            <person name="Choi C."/>
            <person name="Clum A."/>
            <person name="Coughlan A.Y."/>
            <person name="Deshpande S."/>
            <person name="Douglass A.P."/>
            <person name="Hanson S.J."/>
            <person name="Klenk H.-P."/>
            <person name="Labutti K."/>
            <person name="Lapidus A."/>
            <person name="Lindquist E."/>
            <person name="Lipzen A."/>
            <person name="Meier-Kolthoff J.P."/>
            <person name="Ohm R.A."/>
            <person name="Otillar R.P."/>
            <person name="Pangilinan J."/>
            <person name="Peng Y."/>
            <person name="Rokas A."/>
            <person name="Rosa C.A."/>
            <person name="Scheuner C."/>
            <person name="Sibirny A.A."/>
            <person name="Slot J.C."/>
            <person name="Stielow J.B."/>
            <person name="Sun H."/>
            <person name="Kurtzman C.P."/>
            <person name="Blackwell M."/>
            <person name="Jeffries T.W."/>
            <person name="Grigoriev I.V."/>
        </authorList>
    </citation>
    <scope>NUCLEOTIDE SEQUENCE [LARGE SCALE GENOMIC DNA]</scope>
    <source>
        <strain evidence="4">NRRL Y-17796</strain>
    </source>
</reference>
<organism evidence="3 4">
    <name type="scientific">Tortispora caseinolytica NRRL Y-17796</name>
    <dbReference type="NCBI Taxonomy" id="767744"/>
    <lineage>
        <taxon>Eukaryota</taxon>
        <taxon>Fungi</taxon>
        <taxon>Dikarya</taxon>
        <taxon>Ascomycota</taxon>
        <taxon>Saccharomycotina</taxon>
        <taxon>Trigonopsidomycetes</taxon>
        <taxon>Trigonopsidales</taxon>
        <taxon>Trigonopsidaceae</taxon>
        <taxon>Tortispora</taxon>
    </lineage>
</organism>
<proteinExistence type="predicted"/>
<dbReference type="OrthoDB" id="18530at2759"/>
<feature type="chain" id="PRO_5012678414" evidence="2">
    <location>
        <begin position="16"/>
        <end position="239"/>
    </location>
</feature>
<accession>A0A1E4TJT0</accession>
<dbReference type="Proteomes" id="UP000095023">
    <property type="component" value="Unassembled WGS sequence"/>
</dbReference>
<feature type="transmembrane region" description="Helical" evidence="1">
    <location>
        <begin position="202"/>
        <end position="221"/>
    </location>
</feature>
<sequence length="239" mass="26499">MRIPLIFAFIGACLGNSAIQGDEQDILPVPIVPFAKGDVMYVECIKRQIDNGEHLFGPNGEILYEPFATCQETGRPLEFHYGVGGRQQCTIKLDDRAYHMLQLYVHQDAPLTCKISSSANYKDTIPIVFTLRGRVQESHVDVDSHLNVVFHSIDNVPVAVGAYARGAETSRMMINSELKMIFDVTWMPLTHITDTVSATNKMSVLIIASVAVTAVICLAVIKKCLLPSKVKLDEESKFE</sequence>
<keyword evidence="1" id="KW-0812">Transmembrane</keyword>